<evidence type="ECO:0000313" key="3">
    <source>
        <dbReference type="EMBL" id="BAD29086.1"/>
    </source>
</evidence>
<sequence>MATALPTEGLHLRADRIRHHRDGYCVADRRFAPSSQPATLPPGDPLPAQDGWTSASLPGDFLPVHDGCNNFHLAMLR</sequence>
<dbReference type="EMBL" id="AP005698">
    <property type="protein sequence ID" value="BAD29086.1"/>
    <property type="molecule type" value="Genomic_DNA"/>
</dbReference>
<dbReference type="Proteomes" id="UP000000763">
    <property type="component" value="Chromosome 2"/>
</dbReference>
<gene>
    <name evidence="2" type="ORF">OSJNBa0082C09.3</name>
    <name evidence="3" type="ORF">OSJNBb0006L10.35</name>
</gene>
<reference evidence="3" key="2">
    <citation type="submission" date="2002-09" db="EMBL/GenBank/DDBJ databases">
        <title>Oryza sativa nipponbare(GA3) genomic DNA, chromosome 2, BAC clone:OSJNBb0006L10.</title>
        <authorList>
            <person name="Sasaki T."/>
            <person name="Matsumoto T."/>
            <person name="Katayose Y."/>
        </authorList>
    </citation>
    <scope>NUCLEOTIDE SEQUENCE</scope>
</reference>
<reference evidence="4" key="4">
    <citation type="journal article" date="2008" name="Nucleic Acids Res.">
        <title>The rice annotation project database (RAP-DB): 2008 update.</title>
        <authorList>
            <consortium name="The rice annotation project (RAP)"/>
        </authorList>
    </citation>
    <scope>GENOME REANNOTATION</scope>
    <source>
        <strain evidence="4">cv. Nipponbare</strain>
    </source>
</reference>
<evidence type="ECO:0000313" key="4">
    <source>
        <dbReference type="Proteomes" id="UP000000763"/>
    </source>
</evidence>
<feature type="region of interest" description="Disordered" evidence="1">
    <location>
        <begin position="32"/>
        <end position="52"/>
    </location>
</feature>
<dbReference type="AlphaFoldDB" id="Q6EQI4"/>
<evidence type="ECO:0000313" key="2">
    <source>
        <dbReference type="EMBL" id="BAD28865.1"/>
    </source>
</evidence>
<accession>Q6EQI4</accession>
<name>Q6EQI4_ORYSJ</name>
<organism evidence="3 4">
    <name type="scientific">Oryza sativa subsp. japonica</name>
    <name type="common">Rice</name>
    <dbReference type="NCBI Taxonomy" id="39947"/>
    <lineage>
        <taxon>Eukaryota</taxon>
        <taxon>Viridiplantae</taxon>
        <taxon>Streptophyta</taxon>
        <taxon>Embryophyta</taxon>
        <taxon>Tracheophyta</taxon>
        <taxon>Spermatophyta</taxon>
        <taxon>Magnoliopsida</taxon>
        <taxon>Liliopsida</taxon>
        <taxon>Poales</taxon>
        <taxon>Poaceae</taxon>
        <taxon>BOP clade</taxon>
        <taxon>Oryzoideae</taxon>
        <taxon>Oryzeae</taxon>
        <taxon>Oryzinae</taxon>
        <taxon>Oryza</taxon>
        <taxon>Oryza sativa</taxon>
    </lineage>
</organism>
<dbReference type="EMBL" id="AP005613">
    <property type="protein sequence ID" value="BAD28865.1"/>
    <property type="molecule type" value="Genomic_DNA"/>
</dbReference>
<reference evidence="2" key="1">
    <citation type="submission" date="2002-08" db="EMBL/GenBank/DDBJ databases">
        <title>Oryza sativa nipponbare(GA3) genomic DNA, chromosome 2, BAC clone:OSJNBa0082C09.</title>
        <authorList>
            <person name="Sasaki T."/>
            <person name="Matsumoto T."/>
            <person name="Katayose Y."/>
        </authorList>
    </citation>
    <scope>NUCLEOTIDE SEQUENCE</scope>
</reference>
<protein>
    <submittedName>
        <fullName evidence="3">Uncharacterized protein</fullName>
    </submittedName>
</protein>
<evidence type="ECO:0000256" key="1">
    <source>
        <dbReference type="SAM" id="MobiDB-lite"/>
    </source>
</evidence>
<reference evidence="4" key="3">
    <citation type="journal article" date="2005" name="Nature">
        <title>The map-based sequence of the rice genome.</title>
        <authorList>
            <consortium name="International rice genome sequencing project (IRGSP)"/>
            <person name="Matsumoto T."/>
            <person name="Wu J."/>
            <person name="Kanamori H."/>
            <person name="Katayose Y."/>
            <person name="Fujisawa M."/>
            <person name="Namiki N."/>
            <person name="Mizuno H."/>
            <person name="Yamamoto K."/>
            <person name="Antonio B.A."/>
            <person name="Baba T."/>
            <person name="Sakata K."/>
            <person name="Nagamura Y."/>
            <person name="Aoki H."/>
            <person name="Arikawa K."/>
            <person name="Arita K."/>
            <person name="Bito T."/>
            <person name="Chiden Y."/>
            <person name="Fujitsuka N."/>
            <person name="Fukunaka R."/>
            <person name="Hamada M."/>
            <person name="Harada C."/>
            <person name="Hayashi A."/>
            <person name="Hijishita S."/>
            <person name="Honda M."/>
            <person name="Hosokawa S."/>
            <person name="Ichikawa Y."/>
            <person name="Idonuma A."/>
            <person name="Iijima M."/>
            <person name="Ikeda M."/>
            <person name="Ikeno M."/>
            <person name="Ito K."/>
            <person name="Ito S."/>
            <person name="Ito T."/>
            <person name="Ito Y."/>
            <person name="Ito Y."/>
            <person name="Iwabuchi A."/>
            <person name="Kamiya K."/>
            <person name="Karasawa W."/>
            <person name="Kurita K."/>
            <person name="Katagiri S."/>
            <person name="Kikuta A."/>
            <person name="Kobayashi H."/>
            <person name="Kobayashi N."/>
            <person name="Machita K."/>
            <person name="Maehara T."/>
            <person name="Masukawa M."/>
            <person name="Mizubayashi T."/>
            <person name="Mukai Y."/>
            <person name="Nagasaki H."/>
            <person name="Nagata Y."/>
            <person name="Naito S."/>
            <person name="Nakashima M."/>
            <person name="Nakama Y."/>
            <person name="Nakamichi Y."/>
            <person name="Nakamura M."/>
            <person name="Meguro A."/>
            <person name="Negishi M."/>
            <person name="Ohta I."/>
            <person name="Ohta T."/>
            <person name="Okamoto M."/>
            <person name="Ono N."/>
            <person name="Saji S."/>
            <person name="Sakaguchi M."/>
            <person name="Sakai K."/>
            <person name="Shibata M."/>
            <person name="Shimokawa T."/>
            <person name="Song J."/>
            <person name="Takazaki Y."/>
            <person name="Terasawa K."/>
            <person name="Tsugane M."/>
            <person name="Tsuji K."/>
            <person name="Ueda S."/>
            <person name="Waki K."/>
            <person name="Yamagata H."/>
            <person name="Yamamoto M."/>
            <person name="Yamamoto S."/>
            <person name="Yamane H."/>
            <person name="Yoshiki S."/>
            <person name="Yoshihara R."/>
            <person name="Yukawa K."/>
            <person name="Zhong H."/>
            <person name="Yano M."/>
            <person name="Yuan Q."/>
            <person name="Ouyang S."/>
            <person name="Liu J."/>
            <person name="Jones K.M."/>
            <person name="Gansberger K."/>
            <person name="Moffat K."/>
            <person name="Hill J."/>
            <person name="Bera J."/>
            <person name="Fadrosh D."/>
            <person name="Jin S."/>
            <person name="Johri S."/>
            <person name="Kim M."/>
            <person name="Overton L."/>
            <person name="Reardon M."/>
            <person name="Tsitrin T."/>
            <person name="Vuong H."/>
            <person name="Weaver B."/>
            <person name="Ciecko A."/>
            <person name="Tallon L."/>
            <person name="Jackson J."/>
            <person name="Pai G."/>
            <person name="Aken S.V."/>
            <person name="Utterback T."/>
            <person name="Reidmuller S."/>
            <person name="Feldblyum T."/>
            <person name="Hsiao J."/>
            <person name="Zismann V."/>
            <person name="Iobst S."/>
            <person name="de Vazeille A.R."/>
            <person name="Buell C.R."/>
            <person name="Ying K."/>
            <person name="Li Y."/>
            <person name="Lu T."/>
            <person name="Huang Y."/>
            <person name="Zhao Q."/>
            <person name="Feng Q."/>
            <person name="Zhang L."/>
            <person name="Zhu J."/>
            <person name="Weng Q."/>
            <person name="Mu J."/>
            <person name="Lu Y."/>
            <person name="Fan D."/>
            <person name="Liu Y."/>
            <person name="Guan J."/>
            <person name="Zhang Y."/>
            <person name="Yu S."/>
            <person name="Liu X."/>
            <person name="Zhang Y."/>
            <person name="Hong G."/>
            <person name="Han B."/>
            <person name="Choisne N."/>
            <person name="Demange N."/>
            <person name="Orjeda G."/>
            <person name="Samain S."/>
            <person name="Cattolico L."/>
            <person name="Pelletier E."/>
            <person name="Couloux A."/>
            <person name="Segurens B."/>
            <person name="Wincker P."/>
            <person name="D'Hont A."/>
            <person name="Scarpelli C."/>
            <person name="Weissenbach J."/>
            <person name="Salanoubat M."/>
            <person name="Quetier F."/>
            <person name="Yu Y."/>
            <person name="Kim H.R."/>
            <person name="Rambo T."/>
            <person name="Currie J."/>
            <person name="Collura K."/>
            <person name="Luo M."/>
            <person name="Yang T."/>
            <person name="Ammiraju J.S.S."/>
            <person name="Engler F."/>
            <person name="Soderlund C."/>
            <person name="Wing R.A."/>
            <person name="Palmer L.E."/>
            <person name="de la Bastide M."/>
            <person name="Spiegel L."/>
            <person name="Nascimento L."/>
            <person name="Zutavern T."/>
            <person name="O'Shaughnessy A."/>
            <person name="Dike S."/>
            <person name="Dedhia N."/>
            <person name="Preston R."/>
            <person name="Balija V."/>
            <person name="McCombie W.R."/>
            <person name="Chow T."/>
            <person name="Chen H."/>
            <person name="Chung M."/>
            <person name="Chen C."/>
            <person name="Shaw J."/>
            <person name="Wu H."/>
            <person name="Hsiao K."/>
            <person name="Chao Y."/>
            <person name="Chu M."/>
            <person name="Cheng C."/>
            <person name="Hour A."/>
            <person name="Lee P."/>
            <person name="Lin S."/>
            <person name="Lin Y."/>
            <person name="Liou J."/>
            <person name="Liu S."/>
            <person name="Hsing Y."/>
            <person name="Raghuvanshi S."/>
            <person name="Mohanty A."/>
            <person name="Bharti A.K."/>
            <person name="Gaur A."/>
            <person name="Gupta V."/>
            <person name="Kumar D."/>
            <person name="Ravi V."/>
            <person name="Vij S."/>
            <person name="Kapur A."/>
            <person name="Khurana P."/>
            <person name="Khurana P."/>
            <person name="Khurana J.P."/>
            <person name="Tyagi A.K."/>
            <person name="Gaikwad K."/>
            <person name="Singh A."/>
            <person name="Dalal V."/>
            <person name="Srivastava S."/>
            <person name="Dixit A."/>
            <person name="Pal A.K."/>
            <person name="Ghazi I.A."/>
            <person name="Yadav M."/>
            <person name="Pandit A."/>
            <person name="Bhargava A."/>
            <person name="Sureshbabu K."/>
            <person name="Batra K."/>
            <person name="Sharma T.R."/>
            <person name="Mohapatra T."/>
            <person name="Singh N.K."/>
            <person name="Messing J."/>
            <person name="Nelson A.B."/>
            <person name="Fuks G."/>
            <person name="Kavchok S."/>
            <person name="Keizer G."/>
            <person name="Linton E."/>
            <person name="Llaca V."/>
            <person name="Song R."/>
            <person name="Tanyolac B."/>
            <person name="Young S."/>
            <person name="Ho-Il K."/>
            <person name="Hahn J.H."/>
            <person name="Sangsakoo G."/>
            <person name="Vanavichit A."/>
            <person name="de Mattos Luiz.A.T."/>
            <person name="Zimmer P.D."/>
            <person name="Malone G."/>
            <person name="Dellagostin O."/>
            <person name="de Oliveira A.C."/>
            <person name="Bevan M."/>
            <person name="Bancroft I."/>
            <person name="Minx P."/>
            <person name="Cordum H."/>
            <person name="Wilson R."/>
            <person name="Cheng Z."/>
            <person name="Jin W."/>
            <person name="Jiang J."/>
            <person name="Leong S.A."/>
            <person name="Iwama H."/>
            <person name="Gojobori T."/>
            <person name="Itoh T."/>
            <person name="Niimura Y."/>
            <person name="Fujii Y."/>
            <person name="Habara T."/>
            <person name="Sakai H."/>
            <person name="Sato Y."/>
            <person name="Wilson G."/>
            <person name="Kumar K."/>
            <person name="McCouch S."/>
            <person name="Juretic N."/>
            <person name="Hoen D."/>
            <person name="Wright S."/>
            <person name="Bruskiewich R."/>
            <person name="Bureau T."/>
            <person name="Miyao A."/>
            <person name="Hirochika H."/>
            <person name="Nishikawa T."/>
            <person name="Kadowaki K."/>
            <person name="Sugiura M."/>
            <person name="Burr B."/>
            <person name="Sasaki T."/>
        </authorList>
    </citation>
    <scope>NUCLEOTIDE SEQUENCE [LARGE SCALE GENOMIC DNA]</scope>
    <source>
        <strain evidence="4">cv. Nipponbare</strain>
    </source>
</reference>
<proteinExistence type="predicted"/>